<feature type="transmembrane region" description="Helical" evidence="6">
    <location>
        <begin position="117"/>
        <end position="137"/>
    </location>
</feature>
<dbReference type="PANTHER" id="PTHR10924:SF6">
    <property type="entry name" value="SOLUTE CARRIER FAMILY 49 MEMBER A3"/>
    <property type="match status" value="1"/>
</dbReference>
<dbReference type="InParanoid" id="A0A409VA44"/>
<organism evidence="7 8">
    <name type="scientific">Panaeolus cyanescens</name>
    <dbReference type="NCBI Taxonomy" id="181874"/>
    <lineage>
        <taxon>Eukaryota</taxon>
        <taxon>Fungi</taxon>
        <taxon>Dikarya</taxon>
        <taxon>Basidiomycota</taxon>
        <taxon>Agaricomycotina</taxon>
        <taxon>Agaricomycetes</taxon>
        <taxon>Agaricomycetidae</taxon>
        <taxon>Agaricales</taxon>
        <taxon>Agaricineae</taxon>
        <taxon>Galeropsidaceae</taxon>
        <taxon>Panaeolus</taxon>
    </lineage>
</organism>
<feature type="transmembrane region" description="Helical" evidence="6">
    <location>
        <begin position="239"/>
        <end position="258"/>
    </location>
</feature>
<feature type="transmembrane region" description="Helical" evidence="6">
    <location>
        <begin position="394"/>
        <end position="416"/>
    </location>
</feature>
<evidence type="ECO:0000256" key="6">
    <source>
        <dbReference type="SAM" id="Phobius"/>
    </source>
</evidence>
<keyword evidence="2 6" id="KW-0812">Transmembrane</keyword>
<comment type="caution">
    <text evidence="7">The sequence shown here is derived from an EMBL/GenBank/DDBJ whole genome shotgun (WGS) entry which is preliminary data.</text>
</comment>
<feature type="compositionally biased region" description="Basic and acidic residues" evidence="5">
    <location>
        <begin position="1"/>
        <end position="20"/>
    </location>
</feature>
<evidence type="ECO:0008006" key="9">
    <source>
        <dbReference type="Google" id="ProtNLM"/>
    </source>
</evidence>
<dbReference type="SUPFAM" id="SSF103473">
    <property type="entry name" value="MFS general substrate transporter"/>
    <property type="match status" value="1"/>
</dbReference>
<dbReference type="AlphaFoldDB" id="A0A409VA44"/>
<dbReference type="InterPro" id="IPR049680">
    <property type="entry name" value="FLVCR1-2_SLC49-like"/>
</dbReference>
<protein>
    <recommendedName>
        <fullName evidence="9">Major facilitator superfamily (MFS) profile domain-containing protein</fullName>
    </recommendedName>
</protein>
<dbReference type="GO" id="GO:0022857">
    <property type="term" value="F:transmembrane transporter activity"/>
    <property type="evidence" value="ECO:0007669"/>
    <property type="project" value="InterPro"/>
</dbReference>
<dbReference type="Gene3D" id="1.20.1250.20">
    <property type="entry name" value="MFS general substrate transporter like domains"/>
    <property type="match status" value="2"/>
</dbReference>
<reference evidence="7 8" key="1">
    <citation type="journal article" date="2018" name="Evol. Lett.">
        <title>Horizontal gene cluster transfer increased hallucinogenic mushroom diversity.</title>
        <authorList>
            <person name="Reynolds H.T."/>
            <person name="Vijayakumar V."/>
            <person name="Gluck-Thaler E."/>
            <person name="Korotkin H.B."/>
            <person name="Matheny P.B."/>
            <person name="Slot J.C."/>
        </authorList>
    </citation>
    <scope>NUCLEOTIDE SEQUENCE [LARGE SCALE GENOMIC DNA]</scope>
    <source>
        <strain evidence="7 8">2629</strain>
    </source>
</reference>
<proteinExistence type="predicted"/>
<feature type="transmembrane region" description="Helical" evidence="6">
    <location>
        <begin position="81"/>
        <end position="97"/>
    </location>
</feature>
<evidence type="ECO:0000256" key="1">
    <source>
        <dbReference type="ARBA" id="ARBA00004141"/>
    </source>
</evidence>
<evidence type="ECO:0000256" key="2">
    <source>
        <dbReference type="ARBA" id="ARBA00022692"/>
    </source>
</evidence>
<keyword evidence="3 6" id="KW-1133">Transmembrane helix</keyword>
<feature type="compositionally biased region" description="Low complexity" evidence="5">
    <location>
        <begin position="541"/>
        <end position="552"/>
    </location>
</feature>
<feature type="transmembrane region" description="Helical" evidence="6">
    <location>
        <begin position="339"/>
        <end position="359"/>
    </location>
</feature>
<dbReference type="InterPro" id="IPR036259">
    <property type="entry name" value="MFS_trans_sf"/>
</dbReference>
<dbReference type="InterPro" id="IPR011701">
    <property type="entry name" value="MFS"/>
</dbReference>
<name>A0A409VA44_9AGAR</name>
<evidence type="ECO:0000256" key="4">
    <source>
        <dbReference type="ARBA" id="ARBA00023136"/>
    </source>
</evidence>
<feature type="transmembrane region" description="Helical" evidence="6">
    <location>
        <begin position="504"/>
        <end position="522"/>
    </location>
</feature>
<feature type="region of interest" description="Disordered" evidence="5">
    <location>
        <begin position="1"/>
        <end position="29"/>
    </location>
</feature>
<dbReference type="EMBL" id="NHTK01006114">
    <property type="protein sequence ID" value="PPQ63686.1"/>
    <property type="molecule type" value="Genomic_DNA"/>
</dbReference>
<dbReference type="PANTHER" id="PTHR10924">
    <property type="entry name" value="MAJOR FACILITATOR SUPERFAMILY PROTEIN-RELATED"/>
    <property type="match status" value="1"/>
</dbReference>
<evidence type="ECO:0000256" key="3">
    <source>
        <dbReference type="ARBA" id="ARBA00022989"/>
    </source>
</evidence>
<comment type="subcellular location">
    <subcellularLocation>
        <location evidence="1">Membrane</location>
        <topology evidence="1">Multi-pass membrane protein</topology>
    </subcellularLocation>
</comment>
<keyword evidence="8" id="KW-1185">Reference proteome</keyword>
<feature type="transmembrane region" description="Helical" evidence="6">
    <location>
        <begin position="302"/>
        <end position="327"/>
    </location>
</feature>
<sequence>MPSDESLDKHRSLDETKHDSPITSSSSKDEKDIIADMQMEVVQDTDSSIIEYRLYKRRFAGITALVRKTIRKLTLRTETNPLQFFLNIVAAMGWPWFGPISKSMTEEFGITLDQVNWLGNIVACVYLPTAIAIPIIISKFGIRRCCDIGAVALILSAWIRYAGTAKTLPTNGAYALLIVGQFFVSVAQPVFQVIGPIYSETWFDLKGRTTATMIIAISNPLGGAIGQLISPLVGSTRQSILVLGIISTVAAPLVFLIGRAPPTPPTYSGSKKPPSLQSLGRAMLGMKVAPEAYMSVRERIDFAILLMIFGVLVAATNAFAILSGQIFDPVGYSESEAGLFGACLLLAGIVAAIVTAPLFDRVFTHHLAITSKVCVPFIALGWLSLIWAVRPNNLPAIFVVMAIIGICSVPMLPVGLELCCEITRNADGSSAVVWFMYALKILGLLGQNLTDTLTGETCLESYSSNVRTSQSLGKYYVLMFLVVIAAGALRAGEDASPPLNMRRALILMGTFVVVICSPIFFLRGEQKRKDLDEQKLEQSIAAHHAPQPEAAA</sequence>
<evidence type="ECO:0000256" key="5">
    <source>
        <dbReference type="SAM" id="MobiDB-lite"/>
    </source>
</evidence>
<gene>
    <name evidence="7" type="ORF">CVT24_004571</name>
</gene>
<feature type="transmembrane region" description="Helical" evidence="6">
    <location>
        <begin position="210"/>
        <end position="233"/>
    </location>
</feature>
<feature type="region of interest" description="Disordered" evidence="5">
    <location>
        <begin position="533"/>
        <end position="552"/>
    </location>
</feature>
<feature type="transmembrane region" description="Helical" evidence="6">
    <location>
        <begin position="475"/>
        <end position="492"/>
    </location>
</feature>
<dbReference type="Proteomes" id="UP000284842">
    <property type="component" value="Unassembled WGS sequence"/>
</dbReference>
<dbReference type="Pfam" id="PF07690">
    <property type="entry name" value="MFS_1"/>
    <property type="match status" value="1"/>
</dbReference>
<feature type="transmembrane region" description="Helical" evidence="6">
    <location>
        <begin position="173"/>
        <end position="198"/>
    </location>
</feature>
<feature type="transmembrane region" description="Helical" evidence="6">
    <location>
        <begin position="366"/>
        <end position="388"/>
    </location>
</feature>
<dbReference type="GO" id="GO:0016020">
    <property type="term" value="C:membrane"/>
    <property type="evidence" value="ECO:0007669"/>
    <property type="project" value="UniProtKB-SubCell"/>
</dbReference>
<keyword evidence="4 6" id="KW-0472">Membrane</keyword>
<accession>A0A409VA44</accession>
<evidence type="ECO:0000313" key="7">
    <source>
        <dbReference type="EMBL" id="PPQ63686.1"/>
    </source>
</evidence>
<evidence type="ECO:0000313" key="8">
    <source>
        <dbReference type="Proteomes" id="UP000284842"/>
    </source>
</evidence>
<dbReference type="OrthoDB" id="422206at2759"/>